<dbReference type="InterPro" id="IPR029069">
    <property type="entry name" value="HotDog_dom_sf"/>
</dbReference>
<dbReference type="CDD" id="cd03443">
    <property type="entry name" value="PaaI_thioesterase"/>
    <property type="match status" value="1"/>
</dbReference>
<dbReference type="InterPro" id="IPR003736">
    <property type="entry name" value="PAAI_dom"/>
</dbReference>
<comment type="similarity">
    <text evidence="1">Belongs to the thioesterase PaaI family.</text>
</comment>
<evidence type="ECO:0000256" key="2">
    <source>
        <dbReference type="ARBA" id="ARBA00022801"/>
    </source>
</evidence>
<dbReference type="RefSeq" id="WP_155611315.1">
    <property type="nucleotide sequence ID" value="NZ_WNZW01000003.1"/>
</dbReference>
<evidence type="ECO:0000313" key="4">
    <source>
        <dbReference type="EMBL" id="MUG45757.1"/>
    </source>
</evidence>
<dbReference type="Pfam" id="PF03061">
    <property type="entry name" value="4HBT"/>
    <property type="match status" value="1"/>
</dbReference>
<proteinExistence type="inferred from homology"/>
<dbReference type="AlphaFoldDB" id="A0A7X2Z1H5"/>
<keyword evidence="2" id="KW-0378">Hydrolase</keyword>
<organism evidence="4 5">
    <name type="scientific">Paenibacillus woosongensis</name>
    <dbReference type="NCBI Taxonomy" id="307580"/>
    <lineage>
        <taxon>Bacteria</taxon>
        <taxon>Bacillati</taxon>
        <taxon>Bacillota</taxon>
        <taxon>Bacilli</taxon>
        <taxon>Bacillales</taxon>
        <taxon>Paenibacillaceae</taxon>
        <taxon>Paenibacillus</taxon>
    </lineage>
</organism>
<dbReference type="InterPro" id="IPR039298">
    <property type="entry name" value="ACOT13"/>
</dbReference>
<dbReference type="PANTHER" id="PTHR21660:SF1">
    <property type="entry name" value="ACYL-COENZYME A THIOESTERASE 13"/>
    <property type="match status" value="1"/>
</dbReference>
<dbReference type="OrthoDB" id="2139465at2"/>
<protein>
    <submittedName>
        <fullName evidence="4">Hotdog fold thioesterase</fullName>
    </submittedName>
</protein>
<feature type="domain" description="Thioesterase" evidence="3">
    <location>
        <begin position="57"/>
        <end position="132"/>
    </location>
</feature>
<sequence length="145" mass="15795">MNADTEDKDALQRNIEKWNAMAQNTFWDYLGCEIAEIQEGKVIVTLDIQPHHLNLIGIVHGGVYATLVDSAMGLTAMLARPHDSVVTTNLSMNYVAKAEQGRISVTAEIVHSSRKSISTQAYARLENGELCAFGSGTFRVINGTG</sequence>
<evidence type="ECO:0000313" key="5">
    <source>
        <dbReference type="Proteomes" id="UP000447876"/>
    </source>
</evidence>
<evidence type="ECO:0000259" key="3">
    <source>
        <dbReference type="Pfam" id="PF03061"/>
    </source>
</evidence>
<dbReference type="EMBL" id="WNZW01000003">
    <property type="protein sequence ID" value="MUG45757.1"/>
    <property type="molecule type" value="Genomic_DNA"/>
</dbReference>
<dbReference type="NCBIfam" id="TIGR00369">
    <property type="entry name" value="unchar_dom_1"/>
    <property type="match status" value="1"/>
</dbReference>
<dbReference type="InterPro" id="IPR006683">
    <property type="entry name" value="Thioestr_dom"/>
</dbReference>
<evidence type="ECO:0000256" key="1">
    <source>
        <dbReference type="ARBA" id="ARBA00008324"/>
    </source>
</evidence>
<dbReference type="SUPFAM" id="SSF54637">
    <property type="entry name" value="Thioesterase/thiol ester dehydrase-isomerase"/>
    <property type="match status" value="1"/>
</dbReference>
<comment type="caution">
    <text evidence="4">The sequence shown here is derived from an EMBL/GenBank/DDBJ whole genome shotgun (WGS) entry which is preliminary data.</text>
</comment>
<name>A0A7X2Z1H5_9BACL</name>
<accession>A0A7X2Z1H5</accession>
<reference evidence="4 5" key="1">
    <citation type="submission" date="2019-11" db="EMBL/GenBank/DDBJ databases">
        <title>Draft genome sequences of five Paenibacillus species of dairy origin.</title>
        <authorList>
            <person name="Olajide A.M."/>
            <person name="Chen S."/>
            <person name="Lapointe G."/>
        </authorList>
    </citation>
    <scope>NUCLEOTIDE SEQUENCE [LARGE SCALE GENOMIC DNA]</scope>
    <source>
        <strain evidence="4 5">12CR55</strain>
    </source>
</reference>
<dbReference type="Gene3D" id="3.10.129.10">
    <property type="entry name" value="Hotdog Thioesterase"/>
    <property type="match status" value="1"/>
</dbReference>
<gene>
    <name evidence="4" type="ORF">GNP95_12220</name>
</gene>
<dbReference type="GO" id="GO:0047617">
    <property type="term" value="F:fatty acyl-CoA hydrolase activity"/>
    <property type="evidence" value="ECO:0007669"/>
    <property type="project" value="InterPro"/>
</dbReference>
<dbReference type="Proteomes" id="UP000447876">
    <property type="component" value="Unassembled WGS sequence"/>
</dbReference>
<dbReference type="PANTHER" id="PTHR21660">
    <property type="entry name" value="THIOESTERASE SUPERFAMILY MEMBER-RELATED"/>
    <property type="match status" value="1"/>
</dbReference>